<reference evidence="2 3" key="1">
    <citation type="submission" date="2024-01" db="EMBL/GenBank/DDBJ databases">
        <title>The genomes of 5 underutilized Papilionoideae crops provide insights into root nodulation and disease resistanc.</title>
        <authorList>
            <person name="Yuan L."/>
        </authorList>
    </citation>
    <scope>NUCLEOTIDE SEQUENCE [LARGE SCALE GENOMIC DNA]</scope>
    <source>
        <strain evidence="2">ZHUSHIDOU_FW_LH</strain>
        <tissue evidence="2">Leaf</tissue>
    </source>
</reference>
<evidence type="ECO:0000313" key="3">
    <source>
        <dbReference type="Proteomes" id="UP001372338"/>
    </source>
</evidence>
<protein>
    <recommendedName>
        <fullName evidence="1">CBM20 domain-containing protein</fullName>
    </recommendedName>
</protein>
<evidence type="ECO:0000313" key="2">
    <source>
        <dbReference type="EMBL" id="KAK7255973.1"/>
    </source>
</evidence>
<sequence length="95" mass="11000">MYLEDRTVRLQLCPFHQGDELIWGGSITVPAGFQCQYSYYVVDDSRNVLRAEMGRKRELVLSEGIQSGQEIEFHDLWQRAAVVRQELAKLKKRAA</sequence>
<organism evidence="2 3">
    <name type="scientific">Crotalaria pallida</name>
    <name type="common">Smooth rattlebox</name>
    <name type="synonym">Crotalaria striata</name>
    <dbReference type="NCBI Taxonomy" id="3830"/>
    <lineage>
        <taxon>Eukaryota</taxon>
        <taxon>Viridiplantae</taxon>
        <taxon>Streptophyta</taxon>
        <taxon>Embryophyta</taxon>
        <taxon>Tracheophyta</taxon>
        <taxon>Spermatophyta</taxon>
        <taxon>Magnoliopsida</taxon>
        <taxon>eudicotyledons</taxon>
        <taxon>Gunneridae</taxon>
        <taxon>Pentapetalae</taxon>
        <taxon>rosids</taxon>
        <taxon>fabids</taxon>
        <taxon>Fabales</taxon>
        <taxon>Fabaceae</taxon>
        <taxon>Papilionoideae</taxon>
        <taxon>50 kb inversion clade</taxon>
        <taxon>genistoids sensu lato</taxon>
        <taxon>core genistoids</taxon>
        <taxon>Crotalarieae</taxon>
        <taxon>Crotalaria</taxon>
    </lineage>
</organism>
<dbReference type="PANTHER" id="PTHR32518">
    <property type="match status" value="1"/>
</dbReference>
<dbReference type="InterPro" id="IPR002044">
    <property type="entry name" value="CBM20"/>
</dbReference>
<dbReference type="Pfam" id="PF00686">
    <property type="entry name" value="CBM_20"/>
    <property type="match status" value="1"/>
</dbReference>
<evidence type="ECO:0000259" key="1">
    <source>
        <dbReference type="Pfam" id="PF00686"/>
    </source>
</evidence>
<gene>
    <name evidence="2" type="ORF">RIF29_29402</name>
</gene>
<dbReference type="SUPFAM" id="SSF49452">
    <property type="entry name" value="Starch-binding domain-like"/>
    <property type="match status" value="1"/>
</dbReference>
<name>A0AAN9EEY6_CROPI</name>
<dbReference type="PANTHER" id="PTHR32518:SF3">
    <property type="entry name" value="4-ALPHA-GLUCANOTRANSFERASE"/>
    <property type="match status" value="1"/>
</dbReference>
<dbReference type="GO" id="GO:2001070">
    <property type="term" value="F:starch binding"/>
    <property type="evidence" value="ECO:0007669"/>
    <property type="project" value="InterPro"/>
</dbReference>
<dbReference type="AlphaFoldDB" id="A0AAN9EEY6"/>
<dbReference type="InterPro" id="IPR013783">
    <property type="entry name" value="Ig-like_fold"/>
</dbReference>
<dbReference type="InterPro" id="IPR013784">
    <property type="entry name" value="Carb-bd-like_fold"/>
</dbReference>
<keyword evidence="3" id="KW-1185">Reference proteome</keyword>
<accession>A0AAN9EEY6</accession>
<feature type="domain" description="CBM20" evidence="1">
    <location>
        <begin position="10"/>
        <end position="67"/>
    </location>
</feature>
<dbReference type="Gene3D" id="2.60.40.10">
    <property type="entry name" value="Immunoglobulins"/>
    <property type="match status" value="1"/>
</dbReference>
<dbReference type="Proteomes" id="UP001372338">
    <property type="component" value="Unassembled WGS sequence"/>
</dbReference>
<proteinExistence type="predicted"/>
<comment type="caution">
    <text evidence="2">The sequence shown here is derived from an EMBL/GenBank/DDBJ whole genome shotgun (WGS) entry which is preliminary data.</text>
</comment>
<dbReference type="EMBL" id="JAYWIO010000006">
    <property type="protein sequence ID" value="KAK7255973.1"/>
    <property type="molecule type" value="Genomic_DNA"/>
</dbReference>